<dbReference type="AlphaFoldDB" id="A0A224Y9Z9"/>
<name>A0A224Y9Z9_9ACAR</name>
<sequence>MVGLFITALFLFATTRVALAAPDTSATTANSGEKGRTLLSNKNRPPIGEGVKLYAYALYDASYRNTLMGEKDVPGASLPKSTPEVYFQELFRKLQEHLNNLSIMINVTVKQVAEIHNLTVLVQQKHMDGRHTLENLTRYGESRRTSTNSVHYLFTWVNDTKDINTKAMIDFISADGQHKLGVSEVSTEDTFCTTNVSAAVLRHKPTTYNYHSLAKATTSIFGSKTFIEISDKDWMAMNKTFLRCSAHQGDRPIGC</sequence>
<organism evidence="2">
    <name type="scientific">Rhipicephalus zambeziensis</name>
    <dbReference type="NCBI Taxonomy" id="60191"/>
    <lineage>
        <taxon>Eukaryota</taxon>
        <taxon>Metazoa</taxon>
        <taxon>Ecdysozoa</taxon>
        <taxon>Arthropoda</taxon>
        <taxon>Chelicerata</taxon>
        <taxon>Arachnida</taxon>
        <taxon>Acari</taxon>
        <taxon>Parasitiformes</taxon>
        <taxon>Ixodida</taxon>
        <taxon>Ixodoidea</taxon>
        <taxon>Ixodidae</taxon>
        <taxon>Rhipicephalinae</taxon>
        <taxon>Rhipicephalus</taxon>
        <taxon>Rhipicephalus</taxon>
    </lineage>
</organism>
<feature type="signal peptide" evidence="1">
    <location>
        <begin position="1"/>
        <end position="20"/>
    </location>
</feature>
<evidence type="ECO:0000313" key="2">
    <source>
        <dbReference type="EMBL" id="MAA11241.1"/>
    </source>
</evidence>
<accession>A0A224Y9Z9</accession>
<proteinExistence type="predicted"/>
<feature type="chain" id="PRO_5012330079" evidence="1">
    <location>
        <begin position="21"/>
        <end position="255"/>
    </location>
</feature>
<evidence type="ECO:0000256" key="1">
    <source>
        <dbReference type="SAM" id="SignalP"/>
    </source>
</evidence>
<reference evidence="2" key="1">
    <citation type="journal article" date="2017" name="Parasit. Vectors">
        <title>Sialotranscriptomics of Rhipicephalus zambeziensis reveals intricate expression profiles of secretory proteins and suggests tight temporal transcriptional regulation during blood-feeding.</title>
        <authorList>
            <person name="de Castro M.H."/>
            <person name="de Klerk D."/>
            <person name="Pienaar R."/>
            <person name="Rees D.J.G."/>
            <person name="Mans B.J."/>
        </authorList>
    </citation>
    <scope>NUCLEOTIDE SEQUENCE</scope>
    <source>
        <tissue evidence="2">Salivary glands</tissue>
    </source>
</reference>
<keyword evidence="1" id="KW-0732">Signal</keyword>
<dbReference type="EMBL" id="GFPF01000095">
    <property type="protein sequence ID" value="MAA11241.1"/>
    <property type="molecule type" value="Transcribed_RNA"/>
</dbReference>
<protein>
    <submittedName>
        <fullName evidence="2">28 kDa Metastriate family member</fullName>
    </submittedName>
</protein>